<evidence type="ECO:0000313" key="4">
    <source>
        <dbReference type="EMBL" id="KAJ6813639.1"/>
    </source>
</evidence>
<evidence type="ECO:0000313" key="6">
    <source>
        <dbReference type="Proteomes" id="UP001140949"/>
    </source>
</evidence>
<protein>
    <recommendedName>
        <fullName evidence="1">Non-specific lipid-transfer protein</fullName>
    </recommendedName>
</protein>
<dbReference type="Proteomes" id="UP001140949">
    <property type="component" value="Unassembled WGS sequence"/>
</dbReference>
<dbReference type="PANTHER" id="PTHR33076">
    <property type="entry name" value="NON-SPECIFIC LIPID-TRANSFER PROTEIN 2-RELATED"/>
    <property type="match status" value="1"/>
</dbReference>
<evidence type="ECO:0000313" key="5">
    <source>
        <dbReference type="EMBL" id="KAJ6820358.1"/>
    </source>
</evidence>
<gene>
    <name evidence="4" type="ORF">M6B38_142455</name>
    <name evidence="5" type="ORF">M6B38_396580</name>
</gene>
<comment type="similarity">
    <text evidence="1">Belongs to the plant LTP family.</text>
</comment>
<dbReference type="EMBL" id="JANAVB010025599">
    <property type="protein sequence ID" value="KAJ6820358.1"/>
    <property type="molecule type" value="Genomic_DNA"/>
</dbReference>
<dbReference type="InterPro" id="IPR036312">
    <property type="entry name" value="Bifun_inhib/LTP/seed_sf"/>
</dbReference>
<sequence length="118" mass="12005">MKQYISFSFMAALLLLSLHHLQDSEAAIQCSDVLKDLSPCSGYLSSGSGSPSTACCGGVSAVVSSASTTADRRSACSCIMSAMSQNSPNMTAAAALPGICGVTLQFPISANIDCSKIS</sequence>
<keyword evidence="1" id="KW-0813">Transport</keyword>
<name>A0AAX6FWE9_IRIPA</name>
<dbReference type="PROSITE" id="PS00597">
    <property type="entry name" value="PLANT_LTP"/>
    <property type="match status" value="1"/>
</dbReference>
<reference evidence="5" key="2">
    <citation type="submission" date="2023-04" db="EMBL/GenBank/DDBJ databases">
        <authorList>
            <person name="Bruccoleri R.E."/>
            <person name="Oakeley E.J."/>
            <person name="Faust A.-M."/>
            <person name="Dessus-Babus S."/>
            <person name="Altorfer M."/>
            <person name="Burckhardt D."/>
            <person name="Oertli M."/>
            <person name="Naumann U."/>
            <person name="Petersen F."/>
            <person name="Wong J."/>
        </authorList>
    </citation>
    <scope>NUCLEOTIDE SEQUENCE</scope>
    <source>
        <strain evidence="5">GSM-AAB239-AS_SAM_17_03QT</strain>
        <tissue evidence="5">Leaf</tissue>
    </source>
</reference>
<evidence type="ECO:0000256" key="2">
    <source>
        <dbReference type="SAM" id="SignalP"/>
    </source>
</evidence>
<keyword evidence="6" id="KW-1185">Reference proteome</keyword>
<dbReference type="InterPro" id="IPR000528">
    <property type="entry name" value="Plant_nsLTP"/>
</dbReference>
<organism evidence="5 6">
    <name type="scientific">Iris pallida</name>
    <name type="common">Sweet iris</name>
    <dbReference type="NCBI Taxonomy" id="29817"/>
    <lineage>
        <taxon>Eukaryota</taxon>
        <taxon>Viridiplantae</taxon>
        <taxon>Streptophyta</taxon>
        <taxon>Embryophyta</taxon>
        <taxon>Tracheophyta</taxon>
        <taxon>Spermatophyta</taxon>
        <taxon>Magnoliopsida</taxon>
        <taxon>Liliopsida</taxon>
        <taxon>Asparagales</taxon>
        <taxon>Iridaceae</taxon>
        <taxon>Iridoideae</taxon>
        <taxon>Irideae</taxon>
        <taxon>Iris</taxon>
    </lineage>
</organism>
<evidence type="ECO:0000256" key="1">
    <source>
        <dbReference type="RuleBase" id="RU000628"/>
    </source>
</evidence>
<dbReference type="GO" id="GO:0006869">
    <property type="term" value="P:lipid transport"/>
    <property type="evidence" value="ECO:0007669"/>
    <property type="project" value="InterPro"/>
</dbReference>
<feature type="signal peptide" evidence="2">
    <location>
        <begin position="1"/>
        <end position="26"/>
    </location>
</feature>
<evidence type="ECO:0000259" key="3">
    <source>
        <dbReference type="SMART" id="SM00499"/>
    </source>
</evidence>
<dbReference type="PRINTS" id="PR00382">
    <property type="entry name" value="LIPIDTRNSFER"/>
</dbReference>
<dbReference type="SMART" id="SM00499">
    <property type="entry name" value="AAI"/>
    <property type="match status" value="1"/>
</dbReference>
<keyword evidence="1" id="KW-0446">Lipid-binding</keyword>
<dbReference type="Pfam" id="PF00234">
    <property type="entry name" value="Tryp_alpha_amyl"/>
    <property type="match status" value="1"/>
</dbReference>
<feature type="domain" description="Bifunctional inhibitor/plant lipid transfer protein/seed storage helical" evidence="3">
    <location>
        <begin position="30"/>
        <end position="114"/>
    </location>
</feature>
<dbReference type="EMBL" id="JANAVB010030220">
    <property type="protein sequence ID" value="KAJ6813639.1"/>
    <property type="molecule type" value="Genomic_DNA"/>
</dbReference>
<dbReference type="Gene3D" id="1.10.110.10">
    <property type="entry name" value="Plant lipid-transfer and hydrophobic proteins"/>
    <property type="match status" value="1"/>
</dbReference>
<comment type="caution">
    <text evidence="5">The sequence shown here is derived from an EMBL/GenBank/DDBJ whole genome shotgun (WGS) entry which is preliminary data.</text>
</comment>
<dbReference type="CDD" id="cd01960">
    <property type="entry name" value="nsLTP1"/>
    <property type="match status" value="1"/>
</dbReference>
<dbReference type="InterPro" id="IPR016140">
    <property type="entry name" value="Bifunc_inhib/LTP/seed_store"/>
</dbReference>
<dbReference type="SUPFAM" id="SSF47699">
    <property type="entry name" value="Bifunctional inhibitor/lipid-transfer protein/seed storage 2S albumin"/>
    <property type="match status" value="1"/>
</dbReference>
<reference evidence="5" key="1">
    <citation type="journal article" date="2023" name="GigaByte">
        <title>Genome assembly of the bearded iris, Iris pallida Lam.</title>
        <authorList>
            <person name="Bruccoleri R.E."/>
            <person name="Oakeley E.J."/>
            <person name="Faust A.M.E."/>
            <person name="Altorfer M."/>
            <person name="Dessus-Babus S."/>
            <person name="Burckhardt D."/>
            <person name="Oertli M."/>
            <person name="Naumann U."/>
            <person name="Petersen F."/>
            <person name="Wong J."/>
        </authorList>
    </citation>
    <scope>NUCLEOTIDE SEQUENCE</scope>
    <source>
        <strain evidence="5">GSM-AAB239-AS_SAM_17_03QT</strain>
    </source>
</reference>
<feature type="chain" id="PRO_5044718759" description="Non-specific lipid-transfer protein" evidence="2">
    <location>
        <begin position="27"/>
        <end position="118"/>
    </location>
</feature>
<comment type="function">
    <text evidence="1">Plant non-specific lipid-transfer proteins transfer phospholipids as well as galactolipids across membranes. May play a role in wax or cutin deposition in the cell walls of expanding epidermal cells and certain secretory tissues.</text>
</comment>
<dbReference type="GO" id="GO:0008289">
    <property type="term" value="F:lipid binding"/>
    <property type="evidence" value="ECO:0007669"/>
    <property type="project" value="UniProtKB-KW"/>
</dbReference>
<keyword evidence="2" id="KW-0732">Signal</keyword>
<proteinExistence type="inferred from homology"/>
<accession>A0AAX6FWE9</accession>
<dbReference type="AlphaFoldDB" id="A0AAX6FWE9"/>